<dbReference type="Pfam" id="PF12513">
    <property type="entry name" value="SUV3_C"/>
    <property type="match status" value="1"/>
</dbReference>
<comment type="subunit">
    <text evidence="7">Homodimer; in free form. Component of the mitochondrial degradosome (mtEXO) complex which is a heteropentamer containing 2 copies of SUPV3L1 and 3 copies of PNPT1.</text>
</comment>
<dbReference type="GO" id="GO:0005524">
    <property type="term" value="F:ATP binding"/>
    <property type="evidence" value="ECO:0007669"/>
    <property type="project" value="UniProtKB-KW"/>
</dbReference>
<evidence type="ECO:0000256" key="17">
    <source>
        <dbReference type="ARBA" id="ARBA00022968"/>
    </source>
</evidence>
<name>A0A7J6X9C3_THATH</name>
<dbReference type="PANTHER" id="PTHR10108:SF1119">
    <property type="entry name" value="METHYLTRANSFERASE PMT2-RELATED"/>
    <property type="match status" value="1"/>
</dbReference>
<evidence type="ECO:0000256" key="7">
    <source>
        <dbReference type="ARBA" id="ARBA00011661"/>
    </source>
</evidence>
<dbReference type="CDD" id="cd17913">
    <property type="entry name" value="DEXQc_Suv3"/>
    <property type="match status" value="1"/>
</dbReference>
<evidence type="ECO:0000256" key="11">
    <source>
        <dbReference type="ARBA" id="ARBA00022692"/>
    </source>
</evidence>
<dbReference type="Proteomes" id="UP000554482">
    <property type="component" value="Unassembled WGS sequence"/>
</dbReference>
<evidence type="ECO:0000313" key="32">
    <source>
        <dbReference type="Proteomes" id="UP000554482"/>
    </source>
</evidence>
<keyword evidence="18 29" id="KW-1133">Transmembrane helix</keyword>
<feature type="transmembrane region" description="Helical" evidence="29">
    <location>
        <begin position="12"/>
        <end position="34"/>
    </location>
</feature>
<dbReference type="EC" id="3.6.4.13" evidence="8"/>
<dbReference type="Pfam" id="PF22527">
    <property type="entry name" value="DEXQc_Suv3"/>
    <property type="match status" value="1"/>
</dbReference>
<keyword evidence="16" id="KW-0809">Transit peptide</keyword>
<keyword evidence="9" id="KW-0489">Methyltransferase</keyword>
<dbReference type="Pfam" id="PF00271">
    <property type="entry name" value="Helicase_C"/>
    <property type="match status" value="1"/>
</dbReference>
<evidence type="ECO:0000259" key="30">
    <source>
        <dbReference type="PROSITE" id="PS51194"/>
    </source>
</evidence>
<dbReference type="PANTHER" id="PTHR10108">
    <property type="entry name" value="SAM-DEPENDENT METHYLTRANSFERASE"/>
    <property type="match status" value="1"/>
</dbReference>
<keyword evidence="15" id="KW-0067">ATP-binding</keyword>
<dbReference type="GO" id="GO:0005634">
    <property type="term" value="C:nucleus"/>
    <property type="evidence" value="ECO:0007669"/>
    <property type="project" value="UniProtKB-SubCell"/>
</dbReference>
<evidence type="ECO:0000256" key="14">
    <source>
        <dbReference type="ARBA" id="ARBA00022806"/>
    </source>
</evidence>
<feature type="region of interest" description="Disordered" evidence="28">
    <location>
        <begin position="1418"/>
        <end position="1439"/>
    </location>
</feature>
<evidence type="ECO:0000256" key="26">
    <source>
        <dbReference type="ARBA" id="ARBA00060399"/>
    </source>
</evidence>
<evidence type="ECO:0000256" key="25">
    <source>
        <dbReference type="ARBA" id="ARBA00047984"/>
    </source>
</evidence>
<dbReference type="Pfam" id="PF03141">
    <property type="entry name" value="Methyltransf_29"/>
    <property type="match status" value="1"/>
</dbReference>
<dbReference type="FunFam" id="3.40.50.300:FF:000957">
    <property type="entry name" value="ATP-dependent RNA helicase SUV3L, mitochondrial"/>
    <property type="match status" value="1"/>
</dbReference>
<dbReference type="GO" id="GO:0008168">
    <property type="term" value="F:methyltransferase activity"/>
    <property type="evidence" value="ECO:0007669"/>
    <property type="project" value="UniProtKB-KW"/>
</dbReference>
<reference evidence="31 32" key="1">
    <citation type="submission" date="2020-06" db="EMBL/GenBank/DDBJ databases">
        <title>Transcriptomic and genomic resources for Thalictrum thalictroides and T. hernandezii: Facilitating candidate gene discovery in an emerging model plant lineage.</title>
        <authorList>
            <person name="Arias T."/>
            <person name="Riano-Pachon D.M."/>
            <person name="Di Stilio V.S."/>
        </authorList>
    </citation>
    <scope>NUCLEOTIDE SEQUENCE [LARGE SCALE GENOMIC DNA]</scope>
    <source>
        <strain evidence="32">cv. WT478/WT964</strain>
        <tissue evidence="31">Leaves</tissue>
    </source>
</reference>
<evidence type="ECO:0000256" key="27">
    <source>
        <dbReference type="ARBA" id="ARBA00080791"/>
    </source>
</evidence>
<dbReference type="InterPro" id="IPR044774">
    <property type="entry name" value="Suv3_DEXQc"/>
</dbReference>
<comment type="cofactor">
    <cofactor evidence="2">
        <name>Mg(2+)</name>
        <dbReference type="ChEBI" id="CHEBI:18420"/>
    </cofactor>
</comment>
<evidence type="ECO:0000313" key="31">
    <source>
        <dbReference type="EMBL" id="KAF5206386.1"/>
    </source>
</evidence>
<dbReference type="CDD" id="cd18805">
    <property type="entry name" value="SF2_C_suv3"/>
    <property type="match status" value="1"/>
</dbReference>
<evidence type="ECO:0000256" key="21">
    <source>
        <dbReference type="ARBA" id="ARBA00023136"/>
    </source>
</evidence>
<dbReference type="InterPro" id="IPR055206">
    <property type="entry name" value="DEXQc_SUV3"/>
</dbReference>
<dbReference type="Pfam" id="PF23703">
    <property type="entry name" value="DExH18_N"/>
    <property type="match status" value="1"/>
</dbReference>
<evidence type="ECO:0000256" key="22">
    <source>
        <dbReference type="ARBA" id="ARBA00023180"/>
    </source>
</evidence>
<evidence type="ECO:0000256" key="1">
    <source>
        <dbReference type="ARBA" id="ARBA00001936"/>
    </source>
</evidence>
<evidence type="ECO:0000256" key="6">
    <source>
        <dbReference type="ARBA" id="ARBA00008361"/>
    </source>
</evidence>
<keyword evidence="10" id="KW-0808">Transferase</keyword>
<dbReference type="GO" id="GO:0042645">
    <property type="term" value="C:mitochondrial nucleoid"/>
    <property type="evidence" value="ECO:0007669"/>
    <property type="project" value="UniProtKB-SubCell"/>
</dbReference>
<dbReference type="GO" id="GO:0003724">
    <property type="term" value="F:RNA helicase activity"/>
    <property type="evidence" value="ECO:0007669"/>
    <property type="project" value="UniProtKB-EC"/>
</dbReference>
<dbReference type="Gene3D" id="1.20.272.40">
    <property type="match status" value="1"/>
</dbReference>
<comment type="caution">
    <text evidence="31">The sequence shown here is derived from an EMBL/GenBank/DDBJ whole genome shotgun (WGS) entry which is preliminary data.</text>
</comment>
<dbReference type="EMBL" id="JABWDY010002813">
    <property type="protein sequence ID" value="KAF5206386.1"/>
    <property type="molecule type" value="Genomic_DNA"/>
</dbReference>
<dbReference type="OrthoDB" id="6692397at2759"/>
<dbReference type="Gene3D" id="1.20.58.1080">
    <property type="match status" value="1"/>
</dbReference>
<comment type="cofactor">
    <cofactor evidence="1">
        <name>Mn(2+)</name>
        <dbReference type="ChEBI" id="CHEBI:29035"/>
    </cofactor>
</comment>
<dbReference type="FunFam" id="3.40.50.150:FF:000122">
    <property type="entry name" value="probable methyltransferase PMT2"/>
    <property type="match status" value="1"/>
</dbReference>
<keyword evidence="12" id="KW-0547">Nucleotide-binding</keyword>
<evidence type="ECO:0000256" key="10">
    <source>
        <dbReference type="ARBA" id="ARBA00022679"/>
    </source>
</evidence>
<dbReference type="SUPFAM" id="SSF52540">
    <property type="entry name" value="P-loop containing nucleoside triphosphate hydrolases"/>
    <property type="match status" value="1"/>
</dbReference>
<keyword evidence="11 29" id="KW-0812">Transmembrane</keyword>
<dbReference type="SMART" id="SM00490">
    <property type="entry name" value="HELICc"/>
    <property type="match status" value="1"/>
</dbReference>
<dbReference type="InterPro" id="IPR001650">
    <property type="entry name" value="Helicase_C-like"/>
</dbReference>
<evidence type="ECO:0000256" key="23">
    <source>
        <dbReference type="ARBA" id="ARBA00023242"/>
    </source>
</evidence>
<keyword evidence="14 31" id="KW-0347">Helicase</keyword>
<evidence type="ECO:0000256" key="28">
    <source>
        <dbReference type="SAM" id="MobiDB-lite"/>
    </source>
</evidence>
<keyword evidence="22" id="KW-0325">Glycoprotein</keyword>
<dbReference type="GO" id="GO:0005768">
    <property type="term" value="C:endosome"/>
    <property type="evidence" value="ECO:0007669"/>
    <property type="project" value="TreeGrafter"/>
</dbReference>
<dbReference type="InterPro" id="IPR056377">
    <property type="entry name" value="DExH18_N"/>
</dbReference>
<dbReference type="GO" id="GO:0032259">
    <property type="term" value="P:methylation"/>
    <property type="evidence" value="ECO:0007669"/>
    <property type="project" value="UniProtKB-KW"/>
</dbReference>
<evidence type="ECO:0000256" key="9">
    <source>
        <dbReference type="ARBA" id="ARBA00022603"/>
    </source>
</evidence>
<evidence type="ECO:0000256" key="15">
    <source>
        <dbReference type="ARBA" id="ARBA00022840"/>
    </source>
</evidence>
<accession>A0A7J6X9C3</accession>
<evidence type="ECO:0000256" key="16">
    <source>
        <dbReference type="ARBA" id="ARBA00022946"/>
    </source>
</evidence>
<keyword evidence="19" id="KW-0333">Golgi apparatus</keyword>
<keyword evidence="24" id="KW-1135">Mitochondrion nucleoid</keyword>
<dbReference type="FunFam" id="3.40.50.300:FF:000269">
    <property type="entry name" value="ATP-dependent RNA helicase SUPV3L1, mitochondrial"/>
    <property type="match status" value="1"/>
</dbReference>
<evidence type="ECO:0000256" key="24">
    <source>
        <dbReference type="ARBA" id="ARBA00023271"/>
    </source>
</evidence>
<keyword evidence="17" id="KW-0735">Signal-anchor</keyword>
<organism evidence="31 32">
    <name type="scientific">Thalictrum thalictroides</name>
    <name type="common">Rue-anemone</name>
    <name type="synonym">Anemone thalictroides</name>
    <dbReference type="NCBI Taxonomy" id="46969"/>
    <lineage>
        <taxon>Eukaryota</taxon>
        <taxon>Viridiplantae</taxon>
        <taxon>Streptophyta</taxon>
        <taxon>Embryophyta</taxon>
        <taxon>Tracheophyta</taxon>
        <taxon>Spermatophyta</taxon>
        <taxon>Magnoliopsida</taxon>
        <taxon>Ranunculales</taxon>
        <taxon>Ranunculaceae</taxon>
        <taxon>Thalictroideae</taxon>
        <taxon>Thalictrum</taxon>
    </lineage>
</organism>
<dbReference type="PROSITE" id="PS51194">
    <property type="entry name" value="HELICASE_CTER"/>
    <property type="match status" value="1"/>
</dbReference>
<keyword evidence="21 29" id="KW-0472">Membrane</keyword>
<evidence type="ECO:0000256" key="19">
    <source>
        <dbReference type="ARBA" id="ARBA00023034"/>
    </source>
</evidence>
<evidence type="ECO:0000256" key="4">
    <source>
        <dbReference type="ARBA" id="ARBA00004194"/>
    </source>
</evidence>
<dbReference type="GO" id="GO:0000139">
    <property type="term" value="C:Golgi membrane"/>
    <property type="evidence" value="ECO:0007669"/>
    <property type="project" value="UniProtKB-SubCell"/>
</dbReference>
<comment type="similarity">
    <text evidence="6">Belongs to the methyltransferase superfamily.</text>
</comment>
<evidence type="ECO:0000256" key="13">
    <source>
        <dbReference type="ARBA" id="ARBA00022801"/>
    </source>
</evidence>
<evidence type="ECO:0000256" key="29">
    <source>
        <dbReference type="SAM" id="Phobius"/>
    </source>
</evidence>
<feature type="compositionally biased region" description="Polar residues" evidence="28">
    <location>
        <begin position="1418"/>
        <end position="1429"/>
    </location>
</feature>
<evidence type="ECO:0000256" key="12">
    <source>
        <dbReference type="ARBA" id="ARBA00022741"/>
    </source>
</evidence>
<evidence type="ECO:0000256" key="18">
    <source>
        <dbReference type="ARBA" id="ARBA00022989"/>
    </source>
</evidence>
<dbReference type="GO" id="GO:0016787">
    <property type="term" value="F:hydrolase activity"/>
    <property type="evidence" value="ECO:0007669"/>
    <property type="project" value="UniProtKB-KW"/>
</dbReference>
<evidence type="ECO:0000256" key="5">
    <source>
        <dbReference type="ARBA" id="ARBA00004436"/>
    </source>
</evidence>
<dbReference type="Gene3D" id="3.40.50.150">
    <property type="entry name" value="Vaccinia Virus protein VP39"/>
    <property type="match status" value="1"/>
</dbReference>
<feature type="domain" description="Helicase C-terminal" evidence="30">
    <location>
        <begin position="967"/>
        <end position="1123"/>
    </location>
</feature>
<protein>
    <recommendedName>
        <fullName evidence="8">RNA helicase</fullName>
        <ecNumber evidence="8">3.6.4.13</ecNumber>
    </recommendedName>
    <alternativeName>
        <fullName evidence="27">Protein SUPPRESSOR OF VAR 3-like</fullName>
    </alternativeName>
</protein>
<dbReference type="InterPro" id="IPR041082">
    <property type="entry name" value="Suv3_C_1"/>
</dbReference>
<dbReference type="InterPro" id="IPR027417">
    <property type="entry name" value="P-loop_NTPase"/>
</dbReference>
<proteinExistence type="inferred from homology"/>
<comment type="subcellular location">
    <subcellularLocation>
        <location evidence="26">Endomembrane system</location>
        <topology evidence="26">Single-pass type II membrane protein</topology>
    </subcellularLocation>
    <subcellularLocation>
        <location evidence="4">Golgi apparatus membrane</location>
        <topology evidence="4">Single-pass membrane protein</topology>
    </subcellularLocation>
    <subcellularLocation>
        <location evidence="5">Mitochondrion matrix</location>
        <location evidence="5">Mitochondrion nucleoid</location>
    </subcellularLocation>
    <subcellularLocation>
        <location evidence="3">Nucleus</location>
    </subcellularLocation>
</comment>
<dbReference type="SUPFAM" id="SSF53335">
    <property type="entry name" value="S-adenosyl-L-methionine-dependent methyltransferases"/>
    <property type="match status" value="2"/>
</dbReference>
<dbReference type="InterPro" id="IPR029063">
    <property type="entry name" value="SAM-dependent_MTases_sf"/>
</dbReference>
<dbReference type="FunFam" id="1.20.272.40:FF:000003">
    <property type="entry name" value="ATP-dependent RNA helicase SUV3L, mitochondrial"/>
    <property type="match status" value="1"/>
</dbReference>
<keyword evidence="13" id="KW-0378">Hydrolase</keyword>
<evidence type="ECO:0000256" key="8">
    <source>
        <dbReference type="ARBA" id="ARBA00012552"/>
    </source>
</evidence>
<keyword evidence="20" id="KW-0496">Mitochondrion</keyword>
<keyword evidence="23" id="KW-0539">Nucleus</keyword>
<evidence type="ECO:0000256" key="20">
    <source>
        <dbReference type="ARBA" id="ARBA00023128"/>
    </source>
</evidence>
<sequence length="1474" mass="166083">MANKTNPGDNRTRSSVSIFIVVGLCCFFYILGAWQKSGFGKGDSIALEITKQTDCTIVPNLSFDTKHGGDGGAAIDESDSNPKVFDPCDADYTDYTPCQDQKRAMTFPRENMNYRERHCPPQEEKLHCLIPAPKGYVTPFPWPKSRDYVPFANAPYKSLTVEKAVQNWIQYEGNVFRFPGGGTQFPQGADKYIDQLASVIPIKNGTVRTALDTGCGVASWGAYLLKRNVIAMSFAPRDSHEAQVQFALERGVPAVIGVLGTIKLPYPSRAFDMAHCSRCLIPWGANDGMYMMEVDRVLRPGGYWVLSGPPINWKVNYKAWQRPREDLQEEQRKIEEVAKRLCWEKQSEKGEIAIWRKRVNADSCPGRGDSADNTCEARNPDDVWYMKMETCVTPYPEVNSPDEVAGGELKAFPERLNAVPPRISSGSVPGISVESYFEDNKLWKKHVKAYKKVNSILDTGRYRNILDMNAGLGSFAAAIESSKLWVMNVMPTIAEKNTLGVIFQRGLIGIYHDWCEAFSTYPRTYDLIHANGVFSLYKNKCSAEDILLEMDRILRPEGAVIFRDEVDVLIKIKKIASGMRWNLKMVDHEDGPLVSEKILIAVKQYWVVGVNNSTSSQFFSCLLTSEKVELNYPNVKFNNNKRLFTTSLVIENEYKNDVIGVECNPTIEDESGNTVECSSNHVALCDPVKLYRELKNAEKAAIQSQSEWESLVEVFRCFAQSGWASSQAFAINIGLSFYPTAVYKFRSFFMKRCTEDIAKYLASIGPSQESERFLFSIFVEYCLEEFPNEIKRFQGIVQSADLTKPHTWFPFARAMKRKIIYHCGPTNSGKTYNALQRFMEAEKGIYCSPLRLLAMEVFDKVNAQGVYCSLLTGQEQKSVPFANHVACTVEMVSIEHLYDVAVIDEIQMMADSCRGYAWTQALLGLKADEIHLCGDPSVLKIVRQICSETGDELVETHYDRFKPLVVEAKTLLGDLRNVRPGDCVVAFSRREIFEVKLAIEKFTKHRCCVIYGALPPATRRQQANLFNDQDNEFDVLVASDAVGMGLNLNIRRVVFYTLSKYNGDKIVPVPATQVKQIAGRAGRRGSCYPDGLTTTLHLDDLDYLIQCLKQPFDEVKKVGLFPFFEQIELFAGQFSNLSLCHLLDKFGENCRLDGSYFLSRHGHIKKVAQMLEKVPSLSLYDRFNFCFAPVNTSNPKAMYYLLRFASSYSQNIPATIAMGVPTDSARNDPELLDLETKHQVLSMYMWLSLHFNKETFPYAKRAETMARNIADLLGQSLAKVCWKPESKQPPKDSKTQMKEEFYQRPISLIKKIRNGCEESTAHLFFRCPNTVEVWQKLFGTTRQVRDLCKGHDRAEPLFKAWPKLGNDGFSVEVPHGRGWKWKSTTYSTGQDIASGCSGRQVRVKQRAAASSMFQQNLCSGETSSGSSQQHEPDNSVPKGWSKIAKSELQVAAAGSASSTSSFVAFVVLPHLKFI</sequence>
<evidence type="ECO:0000256" key="3">
    <source>
        <dbReference type="ARBA" id="ARBA00004123"/>
    </source>
</evidence>
<gene>
    <name evidence="31" type="ORF">FRX31_004019</name>
</gene>
<keyword evidence="32" id="KW-1185">Reference proteome</keyword>
<evidence type="ECO:0000256" key="2">
    <source>
        <dbReference type="ARBA" id="ARBA00001946"/>
    </source>
</evidence>
<dbReference type="Pfam" id="PF18147">
    <property type="entry name" value="Suv3_C_1"/>
    <property type="match status" value="1"/>
</dbReference>
<dbReference type="InterPro" id="IPR004159">
    <property type="entry name" value="Put_SAM_MeTrfase"/>
</dbReference>
<dbReference type="GO" id="GO:0005802">
    <property type="term" value="C:trans-Golgi network"/>
    <property type="evidence" value="ECO:0007669"/>
    <property type="project" value="TreeGrafter"/>
</dbReference>
<dbReference type="InterPro" id="IPR022192">
    <property type="entry name" value="SUV3_C"/>
</dbReference>
<comment type="catalytic activity">
    <reaction evidence="25">
        <text>ATP + H2O = ADP + phosphate + H(+)</text>
        <dbReference type="Rhea" id="RHEA:13065"/>
        <dbReference type="ChEBI" id="CHEBI:15377"/>
        <dbReference type="ChEBI" id="CHEBI:15378"/>
        <dbReference type="ChEBI" id="CHEBI:30616"/>
        <dbReference type="ChEBI" id="CHEBI:43474"/>
        <dbReference type="ChEBI" id="CHEBI:456216"/>
        <dbReference type="EC" id="3.6.4.13"/>
    </reaction>
</comment>
<dbReference type="Gene3D" id="3.40.50.300">
    <property type="entry name" value="P-loop containing nucleotide triphosphate hydrolases"/>
    <property type="match status" value="2"/>
</dbReference>